<keyword evidence="4" id="KW-0813">Transport</keyword>
<dbReference type="PANTHER" id="PTHR46209">
    <property type="entry name" value="PX DOMAIN-CONTAINING PROTEIN"/>
    <property type="match status" value="1"/>
</dbReference>
<evidence type="ECO:0000256" key="4">
    <source>
        <dbReference type="ARBA" id="ARBA00022448"/>
    </source>
</evidence>
<name>A0A1S3H1V5_LINAN</name>
<protein>
    <submittedName>
        <fullName evidence="13">Sorting nexin-10B-like</fullName>
    </submittedName>
</protein>
<dbReference type="GO" id="GO:1901981">
    <property type="term" value="F:phosphatidylinositol phosphate binding"/>
    <property type="evidence" value="ECO:0007669"/>
    <property type="project" value="TreeGrafter"/>
</dbReference>
<dbReference type="STRING" id="7574.A0A1S3H1V5"/>
<evidence type="ECO:0000256" key="2">
    <source>
        <dbReference type="ARBA" id="ARBA00004496"/>
    </source>
</evidence>
<dbReference type="InterPro" id="IPR043544">
    <property type="entry name" value="SNX10/11"/>
</dbReference>
<dbReference type="InterPro" id="IPR036871">
    <property type="entry name" value="PX_dom_sf"/>
</dbReference>
<proteinExistence type="inferred from homology"/>
<keyword evidence="9" id="KW-0472">Membrane</keyword>
<evidence type="ECO:0000256" key="7">
    <source>
        <dbReference type="ARBA" id="ARBA00022927"/>
    </source>
</evidence>
<accession>A0A1S3H1V5</accession>
<keyword evidence="8" id="KW-0446">Lipid-binding</keyword>
<organism evidence="12 13">
    <name type="scientific">Lingula anatina</name>
    <name type="common">Brachiopod</name>
    <name type="synonym">Lingula unguis</name>
    <dbReference type="NCBI Taxonomy" id="7574"/>
    <lineage>
        <taxon>Eukaryota</taxon>
        <taxon>Metazoa</taxon>
        <taxon>Spiralia</taxon>
        <taxon>Lophotrochozoa</taxon>
        <taxon>Brachiopoda</taxon>
        <taxon>Linguliformea</taxon>
        <taxon>Lingulata</taxon>
        <taxon>Lingulida</taxon>
        <taxon>Linguloidea</taxon>
        <taxon>Lingulidae</taxon>
        <taxon>Lingula</taxon>
    </lineage>
</organism>
<dbReference type="SMART" id="SM00312">
    <property type="entry name" value="PX"/>
    <property type="match status" value="1"/>
</dbReference>
<evidence type="ECO:0000256" key="6">
    <source>
        <dbReference type="ARBA" id="ARBA00022753"/>
    </source>
</evidence>
<evidence type="ECO:0000256" key="5">
    <source>
        <dbReference type="ARBA" id="ARBA00022490"/>
    </source>
</evidence>
<dbReference type="GeneID" id="106151289"/>
<dbReference type="AlphaFoldDB" id="A0A1S3H1V5"/>
<dbReference type="PROSITE" id="PS50195">
    <property type="entry name" value="PX"/>
    <property type="match status" value="1"/>
</dbReference>
<keyword evidence="12" id="KW-1185">Reference proteome</keyword>
<dbReference type="Pfam" id="PF00787">
    <property type="entry name" value="PX"/>
    <property type="match status" value="1"/>
</dbReference>
<feature type="domain" description="PX" evidence="11">
    <location>
        <begin position="7"/>
        <end position="122"/>
    </location>
</feature>
<keyword evidence="6" id="KW-0967">Endosome</keyword>
<reference evidence="13" key="1">
    <citation type="submission" date="2025-08" db="UniProtKB">
        <authorList>
            <consortium name="RefSeq"/>
        </authorList>
    </citation>
    <scope>IDENTIFICATION</scope>
    <source>
        <tissue evidence="13">Gonads</tissue>
    </source>
</reference>
<evidence type="ECO:0000313" key="12">
    <source>
        <dbReference type="Proteomes" id="UP000085678"/>
    </source>
</evidence>
<dbReference type="InterPro" id="IPR001683">
    <property type="entry name" value="PX_dom"/>
</dbReference>
<keyword evidence="5" id="KW-0963">Cytoplasm</keyword>
<evidence type="ECO:0000313" key="13">
    <source>
        <dbReference type="RefSeq" id="XP_013379922.1"/>
    </source>
</evidence>
<dbReference type="GO" id="GO:0005768">
    <property type="term" value="C:endosome"/>
    <property type="evidence" value="ECO:0007669"/>
    <property type="project" value="UniProtKB-SubCell"/>
</dbReference>
<evidence type="ECO:0000256" key="1">
    <source>
        <dbReference type="ARBA" id="ARBA00004177"/>
    </source>
</evidence>
<evidence type="ECO:0000259" key="11">
    <source>
        <dbReference type="PROSITE" id="PS50195"/>
    </source>
</evidence>
<dbReference type="GO" id="GO:0016050">
    <property type="term" value="P:vesicle organization"/>
    <property type="evidence" value="ECO:0007669"/>
    <property type="project" value="TreeGrafter"/>
</dbReference>
<dbReference type="Gene3D" id="3.30.1520.10">
    <property type="entry name" value="Phox-like domain"/>
    <property type="match status" value="1"/>
</dbReference>
<dbReference type="RefSeq" id="XP_013379922.1">
    <property type="nucleotide sequence ID" value="XM_013524468.2"/>
</dbReference>
<evidence type="ECO:0000256" key="9">
    <source>
        <dbReference type="ARBA" id="ARBA00023136"/>
    </source>
</evidence>
<evidence type="ECO:0000256" key="3">
    <source>
        <dbReference type="ARBA" id="ARBA00010883"/>
    </source>
</evidence>
<sequence>MDTTRNFTKVTVRNPVTHDQEETGKYTSYEILLETSSIAFTHPSSVVRRRYREFDWLKKQLKMNHPFHSPPSLPPKKWDKFEPHCIVDRCRGLEQFLKECCSQTVYLSDSLFHLFLQSSLSTNEMMQVVYGKGNDRNVLEEILHSGCAFDNSHSGNPGTSSSINTECEVIVHREEDAT</sequence>
<dbReference type="KEGG" id="lak:106151289"/>
<dbReference type="Proteomes" id="UP000085678">
    <property type="component" value="Unplaced"/>
</dbReference>
<dbReference type="OrthoDB" id="6127529at2759"/>
<comment type="subcellular location">
    <subcellularLocation>
        <location evidence="2">Cytoplasm</location>
    </subcellularLocation>
    <subcellularLocation>
        <location evidence="10">Endomembrane system</location>
        <topology evidence="10">Peripheral membrane protein</topology>
        <orientation evidence="10">Cytoplasmic side</orientation>
    </subcellularLocation>
    <subcellularLocation>
        <location evidence="1">Endosome</location>
    </subcellularLocation>
</comment>
<evidence type="ECO:0000256" key="8">
    <source>
        <dbReference type="ARBA" id="ARBA00023121"/>
    </source>
</evidence>
<dbReference type="PANTHER" id="PTHR46209:SF3">
    <property type="entry name" value="PX DOMAIN-CONTAINING PROTEIN"/>
    <property type="match status" value="1"/>
</dbReference>
<evidence type="ECO:0000256" key="10">
    <source>
        <dbReference type="ARBA" id="ARBA00029433"/>
    </source>
</evidence>
<dbReference type="GO" id="GO:0006886">
    <property type="term" value="P:intracellular protein transport"/>
    <property type="evidence" value="ECO:0007669"/>
    <property type="project" value="InterPro"/>
</dbReference>
<dbReference type="SUPFAM" id="SSF64268">
    <property type="entry name" value="PX domain"/>
    <property type="match status" value="1"/>
</dbReference>
<comment type="similarity">
    <text evidence="3">Belongs to the sorting nexin family.</text>
</comment>
<keyword evidence="7" id="KW-0653">Protein transport</keyword>
<gene>
    <name evidence="13" type="primary">LOC106151289</name>
</gene>
<dbReference type="InParanoid" id="A0A1S3H1V5"/>